<protein>
    <recommendedName>
        <fullName evidence="3">SGNH hydrolase-type esterase domain-containing protein</fullName>
    </recommendedName>
</protein>
<gene>
    <name evidence="1" type="ORF">CO077_00855</name>
</gene>
<dbReference type="AlphaFoldDB" id="A0A2M8DNB9"/>
<comment type="caution">
    <text evidence="1">The sequence shown here is derived from an EMBL/GenBank/DDBJ whole genome shotgun (WGS) entry which is preliminary data.</text>
</comment>
<dbReference type="Proteomes" id="UP000228875">
    <property type="component" value="Unassembled WGS sequence"/>
</dbReference>
<dbReference type="Pfam" id="PF04311">
    <property type="entry name" value="DUF459"/>
    <property type="match status" value="1"/>
</dbReference>
<dbReference type="GO" id="GO:0004622">
    <property type="term" value="F:phosphatidylcholine lysophospholipase activity"/>
    <property type="evidence" value="ECO:0007669"/>
    <property type="project" value="TreeGrafter"/>
</dbReference>
<dbReference type="EMBL" id="PFTB01000019">
    <property type="protein sequence ID" value="PJB99600.1"/>
    <property type="molecule type" value="Genomic_DNA"/>
</dbReference>
<dbReference type="SUPFAM" id="SSF52266">
    <property type="entry name" value="SGNH hydrolase"/>
    <property type="match status" value="1"/>
</dbReference>
<dbReference type="InterPro" id="IPR007407">
    <property type="entry name" value="DUF459"/>
</dbReference>
<evidence type="ECO:0000313" key="1">
    <source>
        <dbReference type="EMBL" id="PJB99600.1"/>
    </source>
</evidence>
<evidence type="ECO:0000313" key="2">
    <source>
        <dbReference type="Proteomes" id="UP000228875"/>
    </source>
</evidence>
<dbReference type="Gene3D" id="3.40.50.1110">
    <property type="entry name" value="SGNH hydrolase"/>
    <property type="match status" value="1"/>
</dbReference>
<sequence length="343" mass="40183">MEKEFFSPNKKAIFILIFIILTVPFYESKRAVIWETQRPKQQNEIFSSIILAYAEKSEEIKEKFGLKDFFEKEHLFWLKIKKSPLIFGEKIISEKEEKTPEKKMIEEKKIEESEIKIEKIESPYRILILGDSFIAVYGGVGDPLERELLNYKDVEVFRLGRVSSGLSRPDYFNWNLTAKELISQYKPNVAIVMLGSNDAQALTTSEGKVVVNFVKFGKEEWIKEYQNRVLELLKIFKENDIFVFWIGFPIMRDSKYSEKINILNKIYQAEVLNHKNAKFISTWELLADEKGNYTAYLLDEKGKQKLVRVSDGIHLTFFGGKILVKEVVENMTKVMQLELKEKK</sequence>
<dbReference type="InterPro" id="IPR036514">
    <property type="entry name" value="SGNH_hydro_sf"/>
</dbReference>
<name>A0A2M8DNB9_9BACT</name>
<dbReference type="PANTHER" id="PTHR30383">
    <property type="entry name" value="THIOESTERASE 1/PROTEASE 1/LYSOPHOSPHOLIPASE L1"/>
    <property type="match status" value="1"/>
</dbReference>
<dbReference type="PANTHER" id="PTHR30383:SF5">
    <property type="entry name" value="SGNH HYDROLASE-TYPE ESTERASE DOMAIN-CONTAINING PROTEIN"/>
    <property type="match status" value="1"/>
</dbReference>
<reference evidence="2" key="1">
    <citation type="submission" date="2017-09" db="EMBL/GenBank/DDBJ databases">
        <title>Depth-based differentiation of microbial function through sediment-hosted aquifers and enrichment of novel symbionts in the deep terrestrial subsurface.</title>
        <authorList>
            <person name="Probst A.J."/>
            <person name="Ladd B."/>
            <person name="Jarett J.K."/>
            <person name="Geller-Mcgrath D.E."/>
            <person name="Sieber C.M.K."/>
            <person name="Emerson J.B."/>
            <person name="Anantharaman K."/>
            <person name="Thomas B.C."/>
            <person name="Malmstrom R."/>
            <person name="Stieglmeier M."/>
            <person name="Klingl A."/>
            <person name="Woyke T."/>
            <person name="Ryan C.M."/>
            <person name="Banfield J.F."/>
        </authorList>
    </citation>
    <scope>NUCLEOTIDE SEQUENCE [LARGE SCALE GENOMIC DNA]</scope>
</reference>
<accession>A0A2M8DNB9</accession>
<proteinExistence type="predicted"/>
<evidence type="ECO:0008006" key="3">
    <source>
        <dbReference type="Google" id="ProtNLM"/>
    </source>
</evidence>
<dbReference type="InterPro" id="IPR051532">
    <property type="entry name" value="Ester_Hydrolysis_Enzymes"/>
</dbReference>
<organism evidence="1 2">
    <name type="scientific">Candidatus Nealsonbacteria bacterium CG_4_9_14_0_8_um_filter_35_12</name>
    <dbReference type="NCBI Taxonomy" id="1974692"/>
    <lineage>
        <taxon>Bacteria</taxon>
        <taxon>Candidatus Nealsoniibacteriota</taxon>
    </lineage>
</organism>